<accession>R4K104</accession>
<name>R4K104_CLOPA</name>
<evidence type="ECO:0008006" key="3">
    <source>
        <dbReference type="Google" id="ProtNLM"/>
    </source>
</evidence>
<organism evidence="1 2">
    <name type="scientific">Clostridium pasteurianum BC1</name>
    <dbReference type="NCBI Taxonomy" id="86416"/>
    <lineage>
        <taxon>Bacteria</taxon>
        <taxon>Bacillati</taxon>
        <taxon>Bacillota</taxon>
        <taxon>Clostridia</taxon>
        <taxon>Eubacteriales</taxon>
        <taxon>Clostridiaceae</taxon>
        <taxon>Clostridium</taxon>
    </lineage>
</organism>
<proteinExistence type="predicted"/>
<dbReference type="HOGENOM" id="CLU_011113_0_0_9"/>
<evidence type="ECO:0000313" key="1">
    <source>
        <dbReference type="EMBL" id="AGK96772.1"/>
    </source>
</evidence>
<reference evidence="1 2" key="1">
    <citation type="submission" date="2012-01" db="EMBL/GenBank/DDBJ databases">
        <title>Complete sequence of chromosome of Clostridium pasteurianum BC1.</title>
        <authorList>
            <consortium name="US DOE Joint Genome Institute"/>
            <person name="Lucas S."/>
            <person name="Han J."/>
            <person name="Lapidus A."/>
            <person name="Cheng J.-F."/>
            <person name="Goodwin L."/>
            <person name="Pitluck S."/>
            <person name="Peters L."/>
            <person name="Mikhailova N."/>
            <person name="Teshima H."/>
            <person name="Detter J.C."/>
            <person name="Han C."/>
            <person name="Tapia R."/>
            <person name="Land M."/>
            <person name="Hauser L."/>
            <person name="Kyrpides N."/>
            <person name="Ivanova N."/>
            <person name="Pagani I."/>
            <person name="Dunn J."/>
            <person name="Taghavi S."/>
            <person name="Francis A."/>
            <person name="van der Lelie D."/>
            <person name="Woyke T."/>
        </authorList>
    </citation>
    <scope>NUCLEOTIDE SEQUENCE [LARGE SCALE GENOMIC DNA]</scope>
    <source>
        <strain evidence="1 2">BC1</strain>
    </source>
</reference>
<dbReference type="Proteomes" id="UP000013523">
    <property type="component" value="Chromosome"/>
</dbReference>
<dbReference type="KEGG" id="cpas:Clopa_1872"/>
<gene>
    <name evidence="1" type="ORF">Clopa_1872</name>
</gene>
<dbReference type="STRING" id="86416.Clopa_1872"/>
<evidence type="ECO:0000313" key="2">
    <source>
        <dbReference type="Proteomes" id="UP000013523"/>
    </source>
</evidence>
<dbReference type="OrthoDB" id="2485429at2"/>
<sequence length="1005" mass="117341">MMNKNTNIIQIEGKDLLNSGKKGLKTKGENKKRYKATLDYSLECLQLDKVAKSVYKDDTEKQNIFYNIGNKQYTDAIVSVTFKYSVKEYVESYIKKDKKYKYYIKFNYIDTVKLEKLDFPNDKYYENDVLVAFRVIKNKKDKTNYCGETIISSKDIRDKLYENGFKLNGKKMVRFKRSSGSSRIGKCLFILEDLYNDIIEWSYMGLKFGEADECDLAALEAYIALTTSSIIDTIEIKPENILLINDYDSLLTDEVMATEIEVIDGINKLITKPKTVKIKNTIWDGQSLLDSSIMAEKYSDKGFLLLRNRMTKTACFNSNIQKFFSDNNITEISQLNGTTKATKIEDILMITTPSSIKYLKFNDNFMDYLDQLESTWGVVKYDKPTHYFNGEYVSTHYQLLNTLQMDKAEIENFLEPSFDYIKLLKNDINVFRKHLKMKLGETIEERNLNNTNDLMFSLLECNNDVEKTDVFQDFRDDAVDSFIKNMRKGHVLVQGNYSVLFGNGLEMLKATIKDIEHPMAFHENSVLVGNEVHCTNFAYTELLGCRSPHVTMGNLALMQNVECPVLDKYFNLTPQIICVNSMKYNLLETLSSADFDSDQLLLTNNHCLLQAFHKNLDNNNRNKFLVPTDCIAKEYKKSIPRLNNAKQKCDLDVKTSVNLIGEIINCSQQLNSKLWHMINVDGKSINDTGVQDLYSAICQLDVMSCLEIDKAKREIPVDNGVELDAIREKYLDFELVHKDSYKTSERINKLYDEMIYFKINKHNREDCKIDDMNYSEYLKDYRQQLVDYKDKLKDYKLTKVRPTFFKYIAKKENQEHKYCYQSYDTGMDILEEVITEQTKNIRAKRNSKNDLMQLIRLIDKEEVSLSGADNRKIPNIITDTEEYNKDSKQIWSSDNLESSEKYIKCKTKQNELAEKYKDKVTKDTMYKIIHTLCHTNEYDHIARKLLTILFKTNSKTFLEIFQDKQEKLPQLKRLYRKVNADDQIIKIYDMNYILIKESEIKSKVS</sequence>
<protein>
    <recommendedName>
        <fullName evidence="3">RNA dependent RNA polymerase</fullName>
    </recommendedName>
</protein>
<keyword evidence="2" id="KW-1185">Reference proteome</keyword>
<dbReference type="AlphaFoldDB" id="R4K104"/>
<dbReference type="eggNOG" id="ENOG502ZA2D">
    <property type="taxonomic scope" value="Bacteria"/>
</dbReference>
<dbReference type="RefSeq" id="WP_015615090.1">
    <property type="nucleotide sequence ID" value="NC_021182.1"/>
</dbReference>
<dbReference type="EMBL" id="CP003261">
    <property type="protein sequence ID" value="AGK96772.1"/>
    <property type="molecule type" value="Genomic_DNA"/>
</dbReference>
<dbReference type="PATRIC" id="fig|86416.3.peg.1844"/>